<dbReference type="PANTHER" id="PTHR30535">
    <property type="entry name" value="VITAMIN B12-BINDING PROTEIN"/>
    <property type="match status" value="1"/>
</dbReference>
<organism evidence="2 3">
    <name type="scientific">Pandoraea captiosa</name>
    <dbReference type="NCBI Taxonomy" id="2508302"/>
    <lineage>
        <taxon>Bacteria</taxon>
        <taxon>Pseudomonadati</taxon>
        <taxon>Pseudomonadota</taxon>
        <taxon>Betaproteobacteria</taxon>
        <taxon>Burkholderiales</taxon>
        <taxon>Burkholderiaceae</taxon>
        <taxon>Pandoraea</taxon>
    </lineage>
</organism>
<evidence type="ECO:0000313" key="3">
    <source>
        <dbReference type="Proteomes" id="UP000414136"/>
    </source>
</evidence>
<sequence length="337" mass="37211">MKRYVLMGSMALTSMLFSMLFSVLFPTVVRADVRYPVTVQSCNRAVTFERAPQRAVSNDVNLTEMMLALGLKSRMVGFTGISGWKTGNATLRRQLAGLPELAQRYPSMEVLVQAGADFYFAGWNYGMHVGGPVTPAMLEPMGIRTYELSESCGHVMPRGAASFDDVYNDLRNLGRIFDVERAADTIIDGMRSQLETLKHRVSRVSRVSVKTAPVRTFVYDSGEESPFTAGRLAMPTALIEAAGGRNVMDDVAQSWTRVSWETVVARNPQAIVVVDYGAVTAAQKIAFLLDQPALREVEAVRARRFIVVPYDEATPGIRNVQAVQRIARGLYPKAFAQ</sequence>
<name>A0A5E4ZZ56_9BURK</name>
<accession>A0A5E4ZZ56</accession>
<dbReference type="PROSITE" id="PS50983">
    <property type="entry name" value="FE_B12_PBP"/>
    <property type="match status" value="1"/>
</dbReference>
<gene>
    <name evidence="2" type="ORF">PCA31118_02034</name>
</gene>
<dbReference type="PANTHER" id="PTHR30535:SF7">
    <property type="entry name" value="IRON(III) DICITRATE-BINDING PROTEIN"/>
    <property type="match status" value="1"/>
</dbReference>
<dbReference type="InterPro" id="IPR050902">
    <property type="entry name" value="ABC_Transporter_SBP"/>
</dbReference>
<dbReference type="EMBL" id="CABPSQ010000002">
    <property type="protein sequence ID" value="VVE65503.1"/>
    <property type="molecule type" value="Genomic_DNA"/>
</dbReference>
<dbReference type="Pfam" id="PF01497">
    <property type="entry name" value="Peripla_BP_2"/>
    <property type="match status" value="1"/>
</dbReference>
<reference evidence="2 3" key="1">
    <citation type="submission" date="2019-08" db="EMBL/GenBank/DDBJ databases">
        <authorList>
            <person name="Peeters C."/>
        </authorList>
    </citation>
    <scope>NUCLEOTIDE SEQUENCE [LARGE SCALE GENOMIC DNA]</scope>
    <source>
        <strain evidence="2 3">LMG 31118</strain>
    </source>
</reference>
<keyword evidence="3" id="KW-1185">Reference proteome</keyword>
<evidence type="ECO:0000313" key="2">
    <source>
        <dbReference type="EMBL" id="VVE65503.1"/>
    </source>
</evidence>
<dbReference type="Proteomes" id="UP000414136">
    <property type="component" value="Unassembled WGS sequence"/>
</dbReference>
<evidence type="ECO:0000259" key="1">
    <source>
        <dbReference type="PROSITE" id="PS50983"/>
    </source>
</evidence>
<dbReference type="CDD" id="cd01148">
    <property type="entry name" value="TroA_a"/>
    <property type="match status" value="1"/>
</dbReference>
<dbReference type="AlphaFoldDB" id="A0A5E4ZZ56"/>
<feature type="domain" description="Fe/B12 periplasmic-binding" evidence="1">
    <location>
        <begin position="54"/>
        <end position="334"/>
    </location>
</feature>
<protein>
    <submittedName>
        <fullName evidence="2">Iron ABC transporter substrate-binding protein</fullName>
    </submittedName>
</protein>
<proteinExistence type="predicted"/>
<dbReference type="InterPro" id="IPR002491">
    <property type="entry name" value="ABC_transptr_periplasmic_BD"/>
</dbReference>
<dbReference type="Gene3D" id="3.40.50.1980">
    <property type="entry name" value="Nitrogenase molybdenum iron protein domain"/>
    <property type="match status" value="2"/>
</dbReference>
<dbReference type="SUPFAM" id="SSF53807">
    <property type="entry name" value="Helical backbone' metal receptor"/>
    <property type="match status" value="1"/>
</dbReference>